<comment type="caution">
    <text evidence="5">The sequence shown here is derived from an EMBL/GenBank/DDBJ whole genome shotgun (WGS) entry which is preliminary data.</text>
</comment>
<protein>
    <submittedName>
        <fullName evidence="5">OmpH family outer membrane protein</fullName>
    </submittedName>
</protein>
<dbReference type="SMART" id="SM00935">
    <property type="entry name" value="OmpH"/>
    <property type="match status" value="1"/>
</dbReference>
<reference evidence="6" key="1">
    <citation type="submission" date="2019-05" db="EMBL/GenBank/DDBJ databases">
        <title>Prevotella brunnea sp. nov., isolated from a wound of a patient.</title>
        <authorList>
            <person name="Buhl M."/>
        </authorList>
    </citation>
    <scope>NUCLEOTIDE SEQUENCE [LARGE SCALE GENOMIC DNA]</scope>
    <source>
        <strain evidence="6">A2672</strain>
    </source>
</reference>
<evidence type="ECO:0000256" key="2">
    <source>
        <dbReference type="ARBA" id="ARBA00022729"/>
    </source>
</evidence>
<feature type="signal peptide" evidence="4">
    <location>
        <begin position="1"/>
        <end position="19"/>
    </location>
</feature>
<dbReference type="OrthoDB" id="1081275at2"/>
<keyword evidence="3" id="KW-0175">Coiled coil</keyword>
<accession>A0A5C8GM19</accession>
<keyword evidence="6" id="KW-1185">Reference proteome</keyword>
<dbReference type="PANTHER" id="PTHR35089:SF1">
    <property type="entry name" value="CHAPERONE PROTEIN SKP"/>
    <property type="match status" value="1"/>
</dbReference>
<dbReference type="PANTHER" id="PTHR35089">
    <property type="entry name" value="CHAPERONE PROTEIN SKP"/>
    <property type="match status" value="1"/>
</dbReference>
<evidence type="ECO:0000313" key="6">
    <source>
        <dbReference type="Proteomes" id="UP000321612"/>
    </source>
</evidence>
<gene>
    <name evidence="5" type="ORF">ETF27_02050</name>
</gene>
<organism evidence="5 6">
    <name type="scientific">Prevotella brunnea</name>
    <dbReference type="NCBI Taxonomy" id="2508867"/>
    <lineage>
        <taxon>Bacteria</taxon>
        <taxon>Pseudomonadati</taxon>
        <taxon>Bacteroidota</taxon>
        <taxon>Bacteroidia</taxon>
        <taxon>Bacteroidales</taxon>
        <taxon>Prevotellaceae</taxon>
        <taxon>Prevotella</taxon>
    </lineage>
</organism>
<evidence type="ECO:0000313" key="5">
    <source>
        <dbReference type="EMBL" id="TXJ63007.1"/>
    </source>
</evidence>
<dbReference type="Gene3D" id="3.30.910.20">
    <property type="entry name" value="Skp domain"/>
    <property type="match status" value="1"/>
</dbReference>
<name>A0A5C8GM19_9BACT</name>
<dbReference type="Proteomes" id="UP000321612">
    <property type="component" value="Unassembled WGS sequence"/>
</dbReference>
<dbReference type="GO" id="GO:0050821">
    <property type="term" value="P:protein stabilization"/>
    <property type="evidence" value="ECO:0007669"/>
    <property type="project" value="TreeGrafter"/>
</dbReference>
<dbReference type="InterPro" id="IPR005632">
    <property type="entry name" value="Chaperone_Skp"/>
</dbReference>
<dbReference type="AlphaFoldDB" id="A0A5C8GM19"/>
<dbReference type="SUPFAM" id="SSF111384">
    <property type="entry name" value="OmpH-like"/>
    <property type="match status" value="1"/>
</dbReference>
<evidence type="ECO:0000256" key="4">
    <source>
        <dbReference type="SAM" id="SignalP"/>
    </source>
</evidence>
<keyword evidence="2 4" id="KW-0732">Signal</keyword>
<dbReference type="EMBL" id="SDIK01000014">
    <property type="protein sequence ID" value="TXJ63007.1"/>
    <property type="molecule type" value="Genomic_DNA"/>
</dbReference>
<dbReference type="InterPro" id="IPR024930">
    <property type="entry name" value="Skp_dom_sf"/>
</dbReference>
<sequence length="169" mass="19682">MKKTLFFLAFLLMPVLASAQTQGWKFAFFSYEEVLKSMSDYALAAKNMEQLRAKYDSEIKRSEEDFHLKYEEFLEDRPTLAPSILKKRQAELQDMMERNTAFRKESEKLLGQAEKQMFAPVHQRLKNTVREMGRESGYAFILNTDNNALPYADISMGEDITETLKTVLK</sequence>
<feature type="coiled-coil region" evidence="3">
    <location>
        <begin position="45"/>
        <end position="105"/>
    </location>
</feature>
<comment type="similarity">
    <text evidence="1">Belongs to the Skp family.</text>
</comment>
<proteinExistence type="inferred from homology"/>
<evidence type="ECO:0000256" key="1">
    <source>
        <dbReference type="ARBA" id="ARBA00009091"/>
    </source>
</evidence>
<evidence type="ECO:0000256" key="3">
    <source>
        <dbReference type="SAM" id="Coils"/>
    </source>
</evidence>
<dbReference type="GO" id="GO:0051082">
    <property type="term" value="F:unfolded protein binding"/>
    <property type="evidence" value="ECO:0007669"/>
    <property type="project" value="InterPro"/>
</dbReference>
<feature type="chain" id="PRO_5022991703" evidence="4">
    <location>
        <begin position="20"/>
        <end position="169"/>
    </location>
</feature>
<dbReference type="RefSeq" id="WP_147785415.1">
    <property type="nucleotide sequence ID" value="NZ_SDIK01000014.1"/>
</dbReference>
<dbReference type="GO" id="GO:0005829">
    <property type="term" value="C:cytosol"/>
    <property type="evidence" value="ECO:0007669"/>
    <property type="project" value="TreeGrafter"/>
</dbReference>
<dbReference type="Pfam" id="PF03938">
    <property type="entry name" value="OmpH"/>
    <property type="match status" value="1"/>
</dbReference>